<evidence type="ECO:0000259" key="2">
    <source>
        <dbReference type="PROSITE" id="PS51746"/>
    </source>
</evidence>
<dbReference type="SUPFAM" id="SSF81606">
    <property type="entry name" value="PP2C-like"/>
    <property type="match status" value="1"/>
</dbReference>
<dbReference type="SMART" id="SM00332">
    <property type="entry name" value="PP2Cc"/>
    <property type="match status" value="1"/>
</dbReference>
<feature type="compositionally biased region" description="Polar residues" evidence="1">
    <location>
        <begin position="248"/>
        <end position="257"/>
    </location>
</feature>
<feature type="region of interest" description="Disordered" evidence="1">
    <location>
        <begin position="179"/>
        <end position="205"/>
    </location>
</feature>
<gene>
    <name evidence="3" type="ORF">Cvel_17958</name>
</gene>
<name>A0A0G4FNN5_9ALVE</name>
<dbReference type="EMBL" id="CDMZ01000509">
    <property type="protein sequence ID" value="CEM15830.1"/>
    <property type="molecule type" value="Genomic_DNA"/>
</dbReference>
<dbReference type="InterPro" id="IPR001932">
    <property type="entry name" value="PPM-type_phosphatase-like_dom"/>
</dbReference>
<reference evidence="3" key="1">
    <citation type="submission" date="2014-11" db="EMBL/GenBank/DDBJ databases">
        <authorList>
            <person name="Otto D Thomas"/>
            <person name="Naeem Raeece"/>
        </authorList>
    </citation>
    <scope>NUCLEOTIDE SEQUENCE</scope>
</reference>
<feature type="region of interest" description="Disordered" evidence="1">
    <location>
        <begin position="20"/>
        <end position="51"/>
    </location>
</feature>
<dbReference type="AlphaFoldDB" id="A0A0G4FNN5"/>
<dbReference type="Pfam" id="PF00481">
    <property type="entry name" value="PP2C"/>
    <property type="match status" value="2"/>
</dbReference>
<dbReference type="GO" id="GO:0004722">
    <property type="term" value="F:protein serine/threonine phosphatase activity"/>
    <property type="evidence" value="ECO:0007669"/>
    <property type="project" value="InterPro"/>
</dbReference>
<evidence type="ECO:0000313" key="3">
    <source>
        <dbReference type="EMBL" id="CEM15830.1"/>
    </source>
</evidence>
<organism evidence="3">
    <name type="scientific">Chromera velia CCMP2878</name>
    <dbReference type="NCBI Taxonomy" id="1169474"/>
    <lineage>
        <taxon>Eukaryota</taxon>
        <taxon>Sar</taxon>
        <taxon>Alveolata</taxon>
        <taxon>Colpodellida</taxon>
        <taxon>Chromeraceae</taxon>
        <taxon>Chromera</taxon>
    </lineage>
</organism>
<feature type="region of interest" description="Disordered" evidence="1">
    <location>
        <begin position="232"/>
        <end position="289"/>
    </location>
</feature>
<dbReference type="PROSITE" id="PS51746">
    <property type="entry name" value="PPM_2"/>
    <property type="match status" value="1"/>
</dbReference>
<evidence type="ECO:0000256" key="1">
    <source>
        <dbReference type="SAM" id="MobiDB-lite"/>
    </source>
</evidence>
<dbReference type="PANTHER" id="PTHR47992">
    <property type="entry name" value="PROTEIN PHOSPHATASE"/>
    <property type="match status" value="1"/>
</dbReference>
<feature type="region of interest" description="Disordered" evidence="1">
    <location>
        <begin position="447"/>
        <end position="478"/>
    </location>
</feature>
<feature type="compositionally biased region" description="Gly residues" evidence="1">
    <location>
        <begin position="185"/>
        <end position="195"/>
    </location>
</feature>
<dbReference type="PhylomeDB" id="A0A0G4FNN5"/>
<feature type="domain" description="PPM-type phosphatase" evidence="2">
    <location>
        <begin position="312"/>
        <end position="642"/>
    </location>
</feature>
<feature type="compositionally biased region" description="Basic and acidic residues" evidence="1">
    <location>
        <begin position="460"/>
        <end position="478"/>
    </location>
</feature>
<dbReference type="Gene3D" id="3.60.40.10">
    <property type="entry name" value="PPM-type phosphatase domain"/>
    <property type="match status" value="1"/>
</dbReference>
<sequence>MGSSISISEALGYNEAERAERLRRRRSRSVPPSWRQQKQKQTAEEEDEKGVCRGSAKLDRVLGMDSETREGAEKGQFNLVRSISLKFDAKELRQSERQALLQQHIPQRIRYDWDPSLTLSPAGVLLFGAVKRDEKPFADKEVRILGVPSLEDAFAPPPSSVFPLSPHLLARRRHSLMWNDKSPQAGGGAAGGGPADFGVLPGDRGGVVPRREMALPRQGSAPSRVFQQAGLVSPECSPLSRPSGPRPASTNAPSSVHASAPLRSDHEREPGTGLDKSQQGHPRGRKKGAVNVRVNSFASSWMEAVGAAVVSRRGLKHDPPLPTDPPNQDNFFVAQCEEGGATLCGVLDGHGDYGHFVSLRLAQSLPHFIMTSSYWKGRADGEEKDLKRALRNAFELAQTDLKLFSILHGVDIACSGSTAVVAVRRGPDLFVAHVGDSKAVLALPAGSALVSPTPPEPLTEEEKEKEAKKTDEERKEEAKRLTEEIARSKGMQVHYNPKQDMTYIEVTTDHNGLLEEEARRIEASGGRIKRTKSSCRVCISEEDGGLAMTRALGDLESATVGVLHKPSVAQLRLKEDSGAFLTLGSDGIWDVMGIEETLGVTEKKIKARGANCAMDWIVTESWRRWKEQMAVTDDLTALSLQFASNSAKRSANVVKAAHLLQ</sequence>
<proteinExistence type="predicted"/>
<dbReference type="InterPro" id="IPR036457">
    <property type="entry name" value="PPM-type-like_dom_sf"/>
</dbReference>
<protein>
    <recommendedName>
        <fullName evidence="2">PPM-type phosphatase domain-containing protein</fullName>
    </recommendedName>
</protein>
<accession>A0A0G4FNN5</accession>
<dbReference type="InterPro" id="IPR015655">
    <property type="entry name" value="PP2C"/>
</dbReference>
<dbReference type="VEuPathDB" id="CryptoDB:Cvel_17958"/>
<dbReference type="CDD" id="cd00143">
    <property type="entry name" value="PP2Cc"/>
    <property type="match status" value="1"/>
</dbReference>